<reference evidence="12" key="5">
    <citation type="submission" date="2025-09" db="UniProtKB">
        <authorList>
            <consortium name="Ensembl"/>
        </authorList>
    </citation>
    <scope>IDENTIFICATION</scope>
</reference>
<proteinExistence type="inferred from homology"/>
<sequence length="395" mass="44746">MPLSDFILALKDNPYFGAGFGLVGVGTALAVARKGAQLGLVAFRRHYMITLEVPARDRSYAWLLSWLTRHSTRTQHLSVETSYLQHESGRISTKFEFVPSPGNHFIWYQGKWIRVERSRDMQMIDLQTGTPWESVTFTALGTDRKVFFNILEEARDLALQQEEGKTVMYTAVGSEWRSFGYPRRRRPLDSVVLEQGLSERIVRDIREFIDNPKWYIDRALAGELEHSICLLSLTDSSLSDDRLNHLLSVAPQQSLVLLEDVDAAFLSRDLAVDNPVKYQGLGRLTFSGLLNALDGVASTEARIVFMTTNHVDRLDPALIRPGRVDLKEYVGYCSRWQLTQMFQRFYPGQAPSLAEDFAGRVLQATTQISPAQVQGYFMLYKNDPAGAIQNAESLR</sequence>
<dbReference type="InterPro" id="IPR057495">
    <property type="entry name" value="AAA_lid_BCS1"/>
</dbReference>
<dbReference type="GO" id="GO:0016887">
    <property type="term" value="F:ATP hydrolysis activity"/>
    <property type="evidence" value="ECO:0007669"/>
    <property type="project" value="InterPro"/>
</dbReference>
<feature type="domain" description="BCS1 N-terminal" evidence="11">
    <location>
        <begin position="23"/>
        <end position="191"/>
    </location>
</feature>
<keyword evidence="3 10" id="KW-0547">Nucleotide-binding</keyword>
<reference evidence="12" key="4">
    <citation type="submission" date="2025-08" db="UniProtKB">
        <authorList>
            <consortium name="Ensembl"/>
        </authorList>
    </citation>
    <scope>IDENTIFICATION</scope>
</reference>
<keyword evidence="6" id="KW-1133">Transmembrane helix</keyword>
<dbReference type="InterPro" id="IPR050747">
    <property type="entry name" value="Mitochondrial_chaperone_BCS1"/>
</dbReference>
<reference evidence="12 13" key="2">
    <citation type="journal article" date="2018" name="Annu Rev Anim Biosci">
        <title>Bat Biology, Genomes, and the Bat1K Project: To Generate Chromosome-Level Genomes for All Living Bat Species.</title>
        <authorList>
            <person name="Teeling E.C."/>
            <person name="Vernes S.C."/>
            <person name="Davalos L.M."/>
            <person name="Ray D.A."/>
            <person name="Gilbert M.T.P."/>
            <person name="Myers E."/>
        </authorList>
    </citation>
    <scope>NUCLEOTIDE SEQUENCE</scope>
</reference>
<keyword evidence="2" id="KW-0812">Transmembrane</keyword>
<keyword evidence="5 10" id="KW-0067">ATP-binding</keyword>
<dbReference type="Gene3D" id="3.40.50.300">
    <property type="entry name" value="P-loop containing nucleotide triphosphate hydrolases"/>
    <property type="match status" value="1"/>
</dbReference>
<evidence type="ECO:0000256" key="1">
    <source>
        <dbReference type="ARBA" id="ARBA00004325"/>
    </source>
</evidence>
<evidence type="ECO:0000256" key="9">
    <source>
        <dbReference type="ARBA" id="ARBA00048778"/>
    </source>
</evidence>
<dbReference type="Pfam" id="PF00004">
    <property type="entry name" value="AAA"/>
    <property type="match status" value="1"/>
</dbReference>
<comment type="subcellular location">
    <subcellularLocation>
        <location evidence="1">Mitochondrion membrane</location>
    </subcellularLocation>
</comment>
<dbReference type="GO" id="GO:0005524">
    <property type="term" value="F:ATP binding"/>
    <property type="evidence" value="ECO:0007669"/>
    <property type="project" value="UniProtKB-KW"/>
</dbReference>
<dbReference type="Proteomes" id="UP000472240">
    <property type="component" value="Chromosome 8"/>
</dbReference>
<reference evidence="13" key="3">
    <citation type="submission" date="2018-12" db="EMBL/GenBank/DDBJ databases">
        <title>G10K-VGP greater horseshoe bat female genome, primary haplotype.</title>
        <authorList>
            <person name="Teeling E."/>
            <person name="Myers G."/>
            <person name="Vernes S."/>
            <person name="Pippel M."/>
            <person name="Winkler S."/>
            <person name="Fedrigo O."/>
            <person name="Rhie A."/>
            <person name="Koren S."/>
            <person name="Phillippy A."/>
            <person name="Lewin H."/>
            <person name="Damas J."/>
            <person name="Howe K."/>
            <person name="Mountcastle J."/>
            <person name="Jarvis E.D."/>
        </authorList>
    </citation>
    <scope>NUCLEOTIDE SEQUENCE [LARGE SCALE GENOMIC DNA]</scope>
</reference>
<organism evidence="12 13">
    <name type="scientific">Rhinolophus ferrumequinum</name>
    <name type="common">Greater horseshoe bat</name>
    <dbReference type="NCBI Taxonomy" id="59479"/>
    <lineage>
        <taxon>Eukaryota</taxon>
        <taxon>Metazoa</taxon>
        <taxon>Chordata</taxon>
        <taxon>Craniata</taxon>
        <taxon>Vertebrata</taxon>
        <taxon>Euteleostomi</taxon>
        <taxon>Mammalia</taxon>
        <taxon>Eutheria</taxon>
        <taxon>Laurasiatheria</taxon>
        <taxon>Chiroptera</taxon>
        <taxon>Yinpterochiroptera</taxon>
        <taxon>Rhinolophoidea</taxon>
        <taxon>Rhinolophidae</taxon>
        <taxon>Rhinolophinae</taxon>
        <taxon>Rhinolophus</taxon>
    </lineage>
</organism>
<evidence type="ECO:0000313" key="12">
    <source>
        <dbReference type="Ensembl" id="ENSRFEP00010015635.1"/>
    </source>
</evidence>
<comment type="similarity">
    <text evidence="10">Belongs to the AAA ATPase family.</text>
</comment>
<dbReference type="InterPro" id="IPR003960">
    <property type="entry name" value="ATPase_AAA_CS"/>
</dbReference>
<dbReference type="Pfam" id="PF08740">
    <property type="entry name" value="BCS1_N"/>
    <property type="match status" value="1"/>
</dbReference>
<dbReference type="AlphaFoldDB" id="A0A671ER66"/>
<protein>
    <submittedName>
        <fullName evidence="12">BCS1 homolog, ubiquinol-cytochrome c reductase complex chaperone</fullName>
    </submittedName>
</protein>
<evidence type="ECO:0000259" key="11">
    <source>
        <dbReference type="SMART" id="SM01024"/>
    </source>
</evidence>
<comment type="catalytic activity">
    <reaction evidence="9">
        <text>ATP + H2O = ADP + phosphate + H(+)</text>
        <dbReference type="Rhea" id="RHEA:13065"/>
        <dbReference type="ChEBI" id="CHEBI:15377"/>
        <dbReference type="ChEBI" id="CHEBI:15378"/>
        <dbReference type="ChEBI" id="CHEBI:30616"/>
        <dbReference type="ChEBI" id="CHEBI:43474"/>
        <dbReference type="ChEBI" id="CHEBI:456216"/>
    </reaction>
    <physiologicalReaction direction="left-to-right" evidence="9">
        <dbReference type="Rhea" id="RHEA:13066"/>
    </physiologicalReaction>
</comment>
<evidence type="ECO:0000256" key="7">
    <source>
        <dbReference type="ARBA" id="ARBA00023128"/>
    </source>
</evidence>
<evidence type="ECO:0000256" key="2">
    <source>
        <dbReference type="ARBA" id="ARBA00022692"/>
    </source>
</evidence>
<keyword evidence="13" id="KW-1185">Reference proteome</keyword>
<dbReference type="GO" id="GO:0031966">
    <property type="term" value="C:mitochondrial membrane"/>
    <property type="evidence" value="ECO:0007669"/>
    <property type="project" value="UniProtKB-SubCell"/>
</dbReference>
<dbReference type="GeneTree" id="ENSGT00390000005415"/>
<keyword evidence="7" id="KW-0496">Mitochondrion</keyword>
<reference evidence="12 13" key="1">
    <citation type="journal article" date="2015" name="Annu Rev Anim Biosci">
        <title>The Genome 10K Project: a way forward.</title>
        <authorList>
            <person name="Koepfli K.P."/>
            <person name="Paten B."/>
            <person name="O'Brien S.J."/>
            <person name="Koepfli K.P."/>
            <person name="Paten B."/>
            <person name="Antunes A."/>
            <person name="Belov K."/>
            <person name="Bustamante C."/>
            <person name="Castoe T.A."/>
            <person name="Clawson H."/>
            <person name="Crawford A.J."/>
            <person name="Diekhans M."/>
            <person name="Distel D."/>
            <person name="Durbin R."/>
            <person name="Earl D."/>
            <person name="Fujita M.K."/>
            <person name="Gamble T."/>
            <person name="Georges A."/>
            <person name="Gemmell N."/>
            <person name="Gilbert M.T."/>
            <person name="Graves J.M."/>
            <person name="Green R.E."/>
            <person name="Hickey G."/>
            <person name="Jarvis E.D."/>
            <person name="Johnson W."/>
            <person name="Komissarov A."/>
            <person name="Korf I."/>
            <person name="Kuhn R."/>
            <person name="Larkin D.M."/>
            <person name="Lewin H."/>
            <person name="Lopez J.V."/>
            <person name="Ma J."/>
            <person name="Marques-Bonet T."/>
            <person name="Miller W."/>
            <person name="Murphy R."/>
            <person name="Pevzner P."/>
            <person name="Shapiro B."/>
            <person name="Steiner C."/>
            <person name="Tamazian G."/>
            <person name="Venkatesh B."/>
            <person name="Wang J."/>
            <person name="Wayne R."/>
            <person name="Wiley E."/>
            <person name="Yang H."/>
            <person name="Zhang G."/>
            <person name="Haussler D."/>
            <person name="Ryder O."/>
            <person name="O'Brien S.J."/>
        </authorList>
    </citation>
    <scope>NUCLEOTIDE SEQUENCE</scope>
</reference>
<evidence type="ECO:0000256" key="8">
    <source>
        <dbReference type="ARBA" id="ARBA00023136"/>
    </source>
</evidence>
<dbReference type="Pfam" id="PF25426">
    <property type="entry name" value="AAA_lid_BCS1"/>
    <property type="match status" value="1"/>
</dbReference>
<evidence type="ECO:0000256" key="10">
    <source>
        <dbReference type="RuleBase" id="RU003651"/>
    </source>
</evidence>
<dbReference type="PROSITE" id="PS00674">
    <property type="entry name" value="AAA"/>
    <property type="match status" value="1"/>
</dbReference>
<dbReference type="PANTHER" id="PTHR23070">
    <property type="entry name" value="BCS1 AAA-TYPE ATPASE"/>
    <property type="match status" value="1"/>
</dbReference>
<name>A0A671ER66_RHIFE</name>
<evidence type="ECO:0000256" key="4">
    <source>
        <dbReference type="ARBA" id="ARBA00022801"/>
    </source>
</evidence>
<dbReference type="InterPro" id="IPR014851">
    <property type="entry name" value="BCS1_N"/>
</dbReference>
<dbReference type="InterPro" id="IPR003959">
    <property type="entry name" value="ATPase_AAA_core"/>
</dbReference>
<evidence type="ECO:0000256" key="6">
    <source>
        <dbReference type="ARBA" id="ARBA00022989"/>
    </source>
</evidence>
<keyword evidence="8" id="KW-0472">Membrane</keyword>
<keyword evidence="4" id="KW-0378">Hydrolase</keyword>
<dbReference type="Ensembl" id="ENSRFET00010017064.1">
    <property type="protein sequence ID" value="ENSRFEP00010015635.1"/>
    <property type="gene ID" value="ENSRFEG00010010532.1"/>
</dbReference>
<dbReference type="SMART" id="SM01024">
    <property type="entry name" value="BCS1_N"/>
    <property type="match status" value="1"/>
</dbReference>
<dbReference type="InterPro" id="IPR027417">
    <property type="entry name" value="P-loop_NTPase"/>
</dbReference>
<evidence type="ECO:0000313" key="13">
    <source>
        <dbReference type="Proteomes" id="UP000472240"/>
    </source>
</evidence>
<dbReference type="SUPFAM" id="SSF52540">
    <property type="entry name" value="P-loop containing nucleoside triphosphate hydrolases"/>
    <property type="match status" value="1"/>
</dbReference>
<gene>
    <name evidence="12" type="primary">BCS1L</name>
</gene>
<accession>A0A671ER66</accession>
<evidence type="ECO:0000256" key="3">
    <source>
        <dbReference type="ARBA" id="ARBA00022741"/>
    </source>
</evidence>
<evidence type="ECO:0000256" key="5">
    <source>
        <dbReference type="ARBA" id="ARBA00022840"/>
    </source>
</evidence>